<proteinExistence type="predicted"/>
<evidence type="ECO:0000313" key="1">
    <source>
        <dbReference type="EMBL" id="GAA1245787.1"/>
    </source>
</evidence>
<keyword evidence="2" id="KW-1185">Reference proteome</keyword>
<dbReference type="EMBL" id="BAAALF010000072">
    <property type="protein sequence ID" value="GAA1245787.1"/>
    <property type="molecule type" value="Genomic_DNA"/>
</dbReference>
<dbReference type="Proteomes" id="UP001500037">
    <property type="component" value="Unassembled WGS sequence"/>
</dbReference>
<evidence type="ECO:0000313" key="2">
    <source>
        <dbReference type="Proteomes" id="UP001500037"/>
    </source>
</evidence>
<accession>A0ABP4H0H5</accession>
<organism evidence="1 2">
    <name type="scientific">Kitasatospora nipponensis</name>
    <dbReference type="NCBI Taxonomy" id="258049"/>
    <lineage>
        <taxon>Bacteria</taxon>
        <taxon>Bacillati</taxon>
        <taxon>Actinomycetota</taxon>
        <taxon>Actinomycetes</taxon>
        <taxon>Kitasatosporales</taxon>
        <taxon>Streptomycetaceae</taxon>
        <taxon>Kitasatospora</taxon>
    </lineage>
</organism>
<comment type="caution">
    <text evidence="1">The sequence shown here is derived from an EMBL/GenBank/DDBJ whole genome shotgun (WGS) entry which is preliminary data.</text>
</comment>
<name>A0ABP4H0H5_9ACTN</name>
<sequence>MGSKEFVVLSAALTGFDEGELHATGMVEVYHATVLARLGEPELALLTALLEEGRDIEEALPPRDPRTAEAAVAIAYLWYTGAWPTAEGGAVVVSPETYAAGLLWTTFGGHAPGTVGPGYGSWSTPPLSGAGAGLSAVASTAAQR</sequence>
<gene>
    <name evidence="1" type="ORF">GCM10009665_40830</name>
</gene>
<reference evidence="2" key="1">
    <citation type="journal article" date="2019" name="Int. J. Syst. Evol. Microbiol.">
        <title>The Global Catalogue of Microorganisms (GCM) 10K type strain sequencing project: providing services to taxonomists for standard genome sequencing and annotation.</title>
        <authorList>
            <consortium name="The Broad Institute Genomics Platform"/>
            <consortium name="The Broad Institute Genome Sequencing Center for Infectious Disease"/>
            <person name="Wu L."/>
            <person name="Ma J."/>
        </authorList>
    </citation>
    <scope>NUCLEOTIDE SEQUENCE [LARGE SCALE GENOMIC DNA]</scope>
    <source>
        <strain evidence="2">JCM 13004</strain>
    </source>
</reference>
<protein>
    <submittedName>
        <fullName evidence="1">Uncharacterized protein</fullName>
    </submittedName>
</protein>